<dbReference type="PANTHER" id="PTHR13355">
    <property type="entry name" value="GLUCOSAMINE 6-PHOSPHATE N-ACETYLTRANSFERASE"/>
    <property type="match status" value="1"/>
</dbReference>
<dbReference type="CDD" id="cd04301">
    <property type="entry name" value="NAT_SF"/>
    <property type="match status" value="1"/>
</dbReference>
<evidence type="ECO:0000259" key="1">
    <source>
        <dbReference type="PROSITE" id="PS51186"/>
    </source>
</evidence>
<feature type="domain" description="N-acetyltransferase" evidence="1">
    <location>
        <begin position="1"/>
        <end position="140"/>
    </location>
</feature>
<dbReference type="EMBL" id="JAUSUR010000002">
    <property type="protein sequence ID" value="MDQ0360699.1"/>
    <property type="molecule type" value="Genomic_DNA"/>
</dbReference>
<dbReference type="InterPro" id="IPR039143">
    <property type="entry name" value="GNPNAT1-like"/>
</dbReference>
<keyword evidence="3" id="KW-1185">Reference proteome</keyword>
<dbReference type="InterPro" id="IPR016181">
    <property type="entry name" value="Acyl_CoA_acyltransferase"/>
</dbReference>
<dbReference type="SUPFAM" id="SSF55729">
    <property type="entry name" value="Acyl-CoA N-acyltransferases (Nat)"/>
    <property type="match status" value="1"/>
</dbReference>
<dbReference type="Pfam" id="PF00583">
    <property type="entry name" value="Acetyltransf_1"/>
    <property type="match status" value="1"/>
</dbReference>
<protein>
    <submittedName>
        <fullName evidence="2">GNAT family N-acyltransferase</fullName>
    </submittedName>
</protein>
<evidence type="ECO:0000313" key="3">
    <source>
        <dbReference type="Proteomes" id="UP001230220"/>
    </source>
</evidence>
<gene>
    <name evidence="2" type="ORF">J2S15_001444</name>
</gene>
<sequence length="140" mass="16394">MRFKKAETQFEYFSLMQIRATVFMCEQNVDPLLEIDDEDKTCDQFVVYDNDEIIGTCRVLKHESDWHIGRVAVLKEHRKKHCGSFMLSEVEKIARESGVKKLELGAQVAAMPFYENNGYRGYGDIYLDADIDHMMMEKRL</sequence>
<comment type="caution">
    <text evidence="2">The sequence shown here is derived from an EMBL/GenBank/DDBJ whole genome shotgun (WGS) entry which is preliminary data.</text>
</comment>
<name>A0ABU0E1F2_9FIRM</name>
<accession>A0ABU0E1F2</accession>
<dbReference type="Gene3D" id="3.40.630.30">
    <property type="match status" value="1"/>
</dbReference>
<reference evidence="2 3" key="1">
    <citation type="submission" date="2023-07" db="EMBL/GenBank/DDBJ databases">
        <title>Genomic Encyclopedia of Type Strains, Phase IV (KMG-IV): sequencing the most valuable type-strain genomes for metagenomic binning, comparative biology and taxonomic classification.</title>
        <authorList>
            <person name="Goeker M."/>
        </authorList>
    </citation>
    <scope>NUCLEOTIDE SEQUENCE [LARGE SCALE GENOMIC DNA]</scope>
    <source>
        <strain evidence="2 3">DSM 16784</strain>
    </source>
</reference>
<dbReference type="PROSITE" id="PS51186">
    <property type="entry name" value="GNAT"/>
    <property type="match status" value="1"/>
</dbReference>
<organism evidence="2 3">
    <name type="scientific">Breznakia pachnodae</name>
    <dbReference type="NCBI Taxonomy" id="265178"/>
    <lineage>
        <taxon>Bacteria</taxon>
        <taxon>Bacillati</taxon>
        <taxon>Bacillota</taxon>
        <taxon>Erysipelotrichia</taxon>
        <taxon>Erysipelotrichales</taxon>
        <taxon>Erysipelotrichaceae</taxon>
        <taxon>Breznakia</taxon>
    </lineage>
</organism>
<proteinExistence type="predicted"/>
<evidence type="ECO:0000313" key="2">
    <source>
        <dbReference type="EMBL" id="MDQ0360699.1"/>
    </source>
</evidence>
<dbReference type="Proteomes" id="UP001230220">
    <property type="component" value="Unassembled WGS sequence"/>
</dbReference>
<dbReference type="RefSeq" id="WP_307406805.1">
    <property type="nucleotide sequence ID" value="NZ_JAUSUR010000002.1"/>
</dbReference>
<dbReference type="InterPro" id="IPR000182">
    <property type="entry name" value="GNAT_dom"/>
</dbReference>